<evidence type="ECO:0000256" key="1">
    <source>
        <dbReference type="SAM" id="MobiDB-lite"/>
    </source>
</evidence>
<dbReference type="Pfam" id="PF13403">
    <property type="entry name" value="Hint_2"/>
    <property type="match status" value="1"/>
</dbReference>
<dbReference type="SUPFAM" id="SSF51294">
    <property type="entry name" value="Hedgehog/intein (Hint) domain"/>
    <property type="match status" value="1"/>
</dbReference>
<name>Q5LN79_RUEPO</name>
<dbReference type="Proteomes" id="UP000001023">
    <property type="component" value="Chromosome"/>
</dbReference>
<keyword evidence="4" id="KW-1185">Reference proteome</keyword>
<dbReference type="AlphaFoldDB" id="Q5LN79"/>
<dbReference type="InterPro" id="IPR028992">
    <property type="entry name" value="Hedgehog/Intein_dom"/>
</dbReference>
<sequence length="528" mass="56166">MGRDMATGAELNYNQNASAMQMAQTIFGDGVTVVGASYSGWSGSSAIYSNGDALAPGATPGDTGVILSTGRASHFTRGGGDPNRSTNTSTNTSGENNNADFNAAAGTNTYDASYLDVSFIPDSSVMTMQFVFSSEEYPEFQSSIYQDFVGVWVNGQQAQLEVGNGDSDPGNINAVNNQNLFLDNSGDAFNTEMDGLTVTMTLTMNVIPGQVNTIRIGVADVSDSNYDSNLLIAANSLQTRLVAVADHSTIYPNGSVTMDILANDINQSGATLTITHLNGIPVTAGSTITLATGQSVTLNADGTITVTGDGDVEHFNFTYTVTNGSNTDTGIVNVNAIPCFVAGTLIDTPYGERQVERLTPGDQVFTRDNGPQEVRWVGERTVDAEGEFAPILIRAGTYGAQRDLMVSPQHRILIRDGLSELLFGEPEVLVAAKDLVDGRRVQIVPGGRITYVHVMFDSHQVIYSEGLASESFLPGPQTTHLFEPETLAEIRAVFPDLDTATGQGYGPAVRRILRKYETELLLTSAKVA</sequence>
<dbReference type="Pfam" id="PF17963">
    <property type="entry name" value="Big_9"/>
    <property type="match status" value="1"/>
</dbReference>
<dbReference type="eggNOG" id="COG3291">
    <property type="taxonomic scope" value="Bacteria"/>
</dbReference>
<accession>Q5LN79</accession>
<feature type="region of interest" description="Disordered" evidence="1">
    <location>
        <begin position="72"/>
        <end position="100"/>
    </location>
</feature>
<dbReference type="EMBL" id="CP000031">
    <property type="protein sequence ID" value="AAV96560.1"/>
    <property type="molecule type" value="Genomic_DNA"/>
</dbReference>
<dbReference type="InterPro" id="IPR036844">
    <property type="entry name" value="Hint_dom_sf"/>
</dbReference>
<evidence type="ECO:0000313" key="3">
    <source>
        <dbReference type="EMBL" id="AAV96560.1"/>
    </source>
</evidence>
<dbReference type="HOGENOM" id="CLU_038575_0_0_5"/>
<evidence type="ECO:0000313" key="4">
    <source>
        <dbReference type="Proteomes" id="UP000001023"/>
    </source>
</evidence>
<feature type="compositionally biased region" description="Low complexity" evidence="1">
    <location>
        <begin position="83"/>
        <end position="98"/>
    </location>
</feature>
<dbReference type="Gene3D" id="2.170.16.10">
    <property type="entry name" value="Hedgehog/Intein (Hint) domain"/>
    <property type="match status" value="1"/>
</dbReference>
<gene>
    <name evidence="3" type="ordered locus">SPO3333</name>
</gene>
<dbReference type="KEGG" id="sil:SPO3333"/>
<evidence type="ECO:0000259" key="2">
    <source>
        <dbReference type="Pfam" id="PF13403"/>
    </source>
</evidence>
<dbReference type="NCBIfam" id="NF038133">
    <property type="entry name" value="choice_anch_L"/>
    <property type="match status" value="1"/>
</dbReference>
<dbReference type="PaxDb" id="246200-SPO3333"/>
<reference evidence="3 4" key="1">
    <citation type="journal article" date="2004" name="Nature">
        <title>Genome sequence of Silicibacter pomeroyi reveals adaptations to the marine environment.</title>
        <authorList>
            <person name="Moran M.A."/>
            <person name="Buchan A."/>
            <person name="Gonzalez J.M."/>
            <person name="Heidelberg J.F."/>
            <person name="Whitman W.B."/>
            <person name="Kiene R.P."/>
            <person name="Henriksen J.R."/>
            <person name="King G.M."/>
            <person name="Belas R."/>
            <person name="Fuqua C."/>
            <person name="Brinkac L."/>
            <person name="Lewis M."/>
            <person name="Johri S."/>
            <person name="Weaver B."/>
            <person name="Pai G."/>
            <person name="Eisen J.A."/>
            <person name="Rahe E."/>
            <person name="Sheldon W.M."/>
            <person name="Ye W."/>
            <person name="Miller T.R."/>
            <person name="Carlton J."/>
            <person name="Rasko D.A."/>
            <person name="Paulsen I.T."/>
            <person name="Ren Q."/>
            <person name="Daugherty S.C."/>
            <person name="Deboy R.T."/>
            <person name="Dodson R.J."/>
            <person name="Durkin A.S."/>
            <person name="Madupu R."/>
            <person name="Nelson W.C."/>
            <person name="Sullivan S.A."/>
            <person name="Rosovitz M.J."/>
            <person name="Haft D.H."/>
            <person name="Selengut J."/>
            <person name="Ward N."/>
        </authorList>
    </citation>
    <scope>NUCLEOTIDE SEQUENCE [LARGE SCALE GENOMIC DNA]</scope>
    <source>
        <strain evidence="4">ATCC 700808 / DSM 15171 / DSS-3</strain>
    </source>
</reference>
<dbReference type="eggNOG" id="COG2931">
    <property type="taxonomic scope" value="Bacteria"/>
</dbReference>
<reference evidence="3 4" key="2">
    <citation type="journal article" date="2014" name="Stand. Genomic Sci.">
        <title>An updated genome annotation for the model marine bacterium Ruegeria pomeroyi DSS-3.</title>
        <authorList>
            <person name="Rivers A.R."/>
            <person name="Smith C.B."/>
            <person name="Moran M.A."/>
        </authorList>
    </citation>
    <scope>GENOME REANNOTATION</scope>
    <source>
        <strain evidence="4">ATCC 700808 / DSM 15171 / DSS-3</strain>
    </source>
</reference>
<organism evidence="3 4">
    <name type="scientific">Ruegeria pomeroyi (strain ATCC 700808 / DSM 15171 / DSS-3)</name>
    <name type="common">Silicibacter pomeroyi</name>
    <dbReference type="NCBI Taxonomy" id="246200"/>
    <lineage>
        <taxon>Bacteria</taxon>
        <taxon>Pseudomonadati</taxon>
        <taxon>Pseudomonadota</taxon>
        <taxon>Alphaproteobacteria</taxon>
        <taxon>Rhodobacterales</taxon>
        <taxon>Roseobacteraceae</taxon>
        <taxon>Ruegeria</taxon>
    </lineage>
</organism>
<proteinExistence type="predicted"/>
<protein>
    <recommendedName>
        <fullName evidence="2">Hedgehog/Intein (Hint) domain-containing protein</fullName>
    </recommendedName>
</protein>
<dbReference type="InterPro" id="IPR049804">
    <property type="entry name" value="Choice_anch_L"/>
</dbReference>
<feature type="domain" description="Hedgehog/Intein (Hint)" evidence="2">
    <location>
        <begin position="338"/>
        <end position="475"/>
    </location>
</feature>
<dbReference type="STRING" id="246200.SPO3333"/>